<dbReference type="InterPro" id="IPR002178">
    <property type="entry name" value="PTS_EIIA_type-2_dom"/>
</dbReference>
<dbReference type="CDD" id="cd00211">
    <property type="entry name" value="PTS_IIA_fru"/>
    <property type="match status" value="1"/>
</dbReference>
<dbReference type="GO" id="GO:0009401">
    <property type="term" value="P:phosphoenolpyruvate-dependent sugar phosphotransferase system"/>
    <property type="evidence" value="ECO:0007669"/>
    <property type="project" value="UniProtKB-KW"/>
</dbReference>
<accession>A0A378MMM0</accession>
<dbReference type="PANTHER" id="PTHR47738">
    <property type="entry name" value="PTS SYSTEM FRUCTOSE-LIKE EIIA COMPONENT-RELATED"/>
    <property type="match status" value="1"/>
</dbReference>
<dbReference type="Pfam" id="PF00359">
    <property type="entry name" value="PTS_EIIA_2"/>
    <property type="match status" value="1"/>
</dbReference>
<keyword evidence="5" id="KW-0598">Phosphotransferase system</keyword>
<dbReference type="Gene3D" id="3.40.930.10">
    <property type="entry name" value="Mannitol-specific EII, Chain A"/>
    <property type="match status" value="1"/>
</dbReference>
<evidence type="ECO:0000256" key="2">
    <source>
        <dbReference type="ARBA" id="ARBA00022553"/>
    </source>
</evidence>
<reference evidence="6 7" key="1">
    <citation type="submission" date="2018-06" db="EMBL/GenBank/DDBJ databases">
        <authorList>
            <consortium name="Pathogen Informatics"/>
            <person name="Doyle S."/>
        </authorList>
    </citation>
    <scope>NUCLEOTIDE SEQUENCE [LARGE SCALE GENOMIC DNA]</scope>
    <source>
        <strain evidence="7">NCTC 10815</strain>
    </source>
</reference>
<dbReference type="PROSITE" id="PS00372">
    <property type="entry name" value="PTS_EIIA_TYPE_2_HIS"/>
    <property type="match status" value="1"/>
</dbReference>
<dbReference type="PROSITE" id="PS51094">
    <property type="entry name" value="PTS_EIIA_TYPE_2"/>
    <property type="match status" value="1"/>
</dbReference>
<dbReference type="InterPro" id="IPR016152">
    <property type="entry name" value="PTrfase/Anion_transptr"/>
</dbReference>
<name>A0A378MMM0_LISGR</name>
<evidence type="ECO:0000256" key="4">
    <source>
        <dbReference type="ARBA" id="ARBA00022679"/>
    </source>
</evidence>
<sequence length="153" mass="17035">MEVLELEKIVHKNLLRINSEANSKAEILEELGDLLEQEGYISNKKMFLDDVYLRETEGETGIGEGIAIPHGKSEAVLETTVAIATLKREIEWETLDGGGVSVVILFAVRDTDANTTHILLLQKIAILLADETFIENLKKVQTIDGLYRLITKS</sequence>
<proteinExistence type="predicted"/>
<protein>
    <submittedName>
        <fullName evidence="6">PTS system EIIABC component</fullName>
    </submittedName>
</protein>
<dbReference type="GO" id="GO:0016020">
    <property type="term" value="C:membrane"/>
    <property type="evidence" value="ECO:0007669"/>
    <property type="project" value="InterPro"/>
</dbReference>
<dbReference type="EMBL" id="UGPG01000001">
    <property type="protein sequence ID" value="STY44965.1"/>
    <property type="molecule type" value="Genomic_DNA"/>
</dbReference>
<dbReference type="PANTHER" id="PTHR47738:SF2">
    <property type="entry name" value="PTS SYSTEM FRUCTOSE-LIKE EIIA COMPONENT"/>
    <property type="match status" value="1"/>
</dbReference>
<evidence type="ECO:0000256" key="1">
    <source>
        <dbReference type="ARBA" id="ARBA00022448"/>
    </source>
</evidence>
<dbReference type="Proteomes" id="UP000254879">
    <property type="component" value="Unassembled WGS sequence"/>
</dbReference>
<dbReference type="GO" id="GO:0008982">
    <property type="term" value="F:protein-N(PI)-phosphohistidine-sugar phosphotransferase activity"/>
    <property type="evidence" value="ECO:0007669"/>
    <property type="project" value="InterPro"/>
</dbReference>
<dbReference type="AlphaFoldDB" id="A0A378MMM0"/>
<evidence type="ECO:0000256" key="5">
    <source>
        <dbReference type="ARBA" id="ARBA00022683"/>
    </source>
</evidence>
<evidence type="ECO:0000256" key="3">
    <source>
        <dbReference type="ARBA" id="ARBA00022597"/>
    </source>
</evidence>
<organism evidence="6 7">
    <name type="scientific">Listeria grayi</name>
    <name type="common">Listeria murrayi</name>
    <dbReference type="NCBI Taxonomy" id="1641"/>
    <lineage>
        <taxon>Bacteria</taxon>
        <taxon>Bacillati</taxon>
        <taxon>Bacillota</taxon>
        <taxon>Bacilli</taxon>
        <taxon>Bacillales</taxon>
        <taxon>Listeriaceae</taxon>
        <taxon>Listeria</taxon>
    </lineage>
</organism>
<dbReference type="RefSeq" id="WP_003757274.1">
    <property type="nucleotide sequence ID" value="NZ_CABKNG010000002.1"/>
</dbReference>
<dbReference type="InterPro" id="IPR051541">
    <property type="entry name" value="PTS_SugarTrans_NitroReg"/>
</dbReference>
<keyword evidence="4" id="KW-0808">Transferase</keyword>
<evidence type="ECO:0000313" key="6">
    <source>
        <dbReference type="EMBL" id="STY44965.1"/>
    </source>
</evidence>
<dbReference type="InterPro" id="IPR004715">
    <property type="entry name" value="PTS_IIA_fruc"/>
</dbReference>
<dbReference type="OrthoDB" id="95460at2"/>
<keyword evidence="3" id="KW-0762">Sugar transport</keyword>
<gene>
    <name evidence="6" type="primary">hrsA_1</name>
    <name evidence="6" type="ORF">NCTC10815_02338</name>
</gene>
<dbReference type="SUPFAM" id="SSF55804">
    <property type="entry name" value="Phoshotransferase/anion transport protein"/>
    <property type="match status" value="1"/>
</dbReference>
<keyword evidence="1" id="KW-0813">Transport</keyword>
<dbReference type="NCBIfam" id="TIGR00848">
    <property type="entry name" value="fruA"/>
    <property type="match status" value="1"/>
</dbReference>
<evidence type="ECO:0000313" key="7">
    <source>
        <dbReference type="Proteomes" id="UP000254879"/>
    </source>
</evidence>
<keyword evidence="2" id="KW-0597">Phosphoprotein</keyword>